<feature type="compositionally biased region" description="Basic and acidic residues" evidence="1">
    <location>
        <begin position="139"/>
        <end position="162"/>
    </location>
</feature>
<evidence type="ECO:0000256" key="2">
    <source>
        <dbReference type="SAM" id="SignalP"/>
    </source>
</evidence>
<evidence type="ECO:0000256" key="1">
    <source>
        <dbReference type="SAM" id="MobiDB-lite"/>
    </source>
</evidence>
<keyword evidence="2" id="KW-0732">Signal</keyword>
<gene>
    <name evidence="3" type="ORF">CAMGR0001_1159</name>
</gene>
<evidence type="ECO:0000313" key="4">
    <source>
        <dbReference type="Proteomes" id="UP000005709"/>
    </source>
</evidence>
<feature type="signal peptide" evidence="2">
    <location>
        <begin position="1"/>
        <end position="22"/>
    </location>
</feature>
<dbReference type="AlphaFoldDB" id="C8PIW0"/>
<organism evidence="3 4">
    <name type="scientific">Campylobacter gracilis RM3268</name>
    <dbReference type="NCBI Taxonomy" id="553220"/>
    <lineage>
        <taxon>Bacteria</taxon>
        <taxon>Pseudomonadati</taxon>
        <taxon>Campylobacterota</taxon>
        <taxon>Epsilonproteobacteria</taxon>
        <taxon>Campylobacterales</taxon>
        <taxon>Campylobacteraceae</taxon>
        <taxon>Campylobacter</taxon>
    </lineage>
</organism>
<feature type="compositionally biased region" description="Polar residues" evidence="1">
    <location>
        <begin position="115"/>
        <end position="125"/>
    </location>
</feature>
<dbReference type="EMBL" id="ACYG01000027">
    <property type="protein sequence ID" value="EEV16865.1"/>
    <property type="molecule type" value="Genomic_DNA"/>
</dbReference>
<sequence>MKNLARIFLIAFILASFSSAFAAQQNHKYKISSQNLRAKDHLSKNTSAKSLAEPHAKKSANAKSLSNSKFTKNTRASRNSAKNSTQKSAKNFTKNPGQNSASHPVVRNKAPRRPASQSGSQNGASKSLVATLMRLPKTRIYEDEAPSARDTEQTYRGADMRRNASAQTHGGADEQTGKIVDARTRKLTTTRIAQPQARHGYSATRSVAMGHTAASHSSATKYTARQNARAPYLPTSARSSRVIGHPGGSALSKIPSPERSNALGQGAAMRYDERWAKPAPQPYEPAPETEKKRGLIFSSQWGPAAPKSKWQQHEAPMDDASSRNESVMDMLQDKMSRVKVNMELVR</sequence>
<feature type="region of interest" description="Disordered" evidence="1">
    <location>
        <begin position="273"/>
        <end position="325"/>
    </location>
</feature>
<feature type="chain" id="PRO_5002991352" evidence="2">
    <location>
        <begin position="23"/>
        <end position="346"/>
    </location>
</feature>
<evidence type="ECO:0000313" key="3">
    <source>
        <dbReference type="EMBL" id="EEV16865.1"/>
    </source>
</evidence>
<feature type="compositionally biased region" description="Polar residues" evidence="1">
    <location>
        <begin position="70"/>
        <end position="102"/>
    </location>
</feature>
<keyword evidence="4" id="KW-1185">Reference proteome</keyword>
<accession>C8PIW0</accession>
<feature type="compositionally biased region" description="Basic and acidic residues" evidence="1">
    <location>
        <begin position="311"/>
        <end position="322"/>
    </location>
</feature>
<feature type="region of interest" description="Disordered" evidence="1">
    <location>
        <begin position="40"/>
        <end position="174"/>
    </location>
</feature>
<protein>
    <submittedName>
        <fullName evidence="3">Uncharacterized protein</fullName>
    </submittedName>
</protein>
<dbReference type="RefSeq" id="WP_005871708.1">
    <property type="nucleotide sequence ID" value="NZ_ACYG01000027.1"/>
</dbReference>
<dbReference type="Proteomes" id="UP000005709">
    <property type="component" value="Unassembled WGS sequence"/>
</dbReference>
<comment type="caution">
    <text evidence="3">The sequence shown here is derived from an EMBL/GenBank/DDBJ whole genome shotgun (WGS) entry which is preliminary data.</text>
</comment>
<proteinExistence type="predicted"/>
<name>C8PIW0_9BACT</name>
<feature type="compositionally biased region" description="Low complexity" evidence="1">
    <location>
        <begin position="59"/>
        <end position="69"/>
    </location>
</feature>
<reference evidence="3 4" key="1">
    <citation type="submission" date="2009-07" db="EMBL/GenBank/DDBJ databases">
        <authorList>
            <person name="Madupu R."/>
            <person name="Sebastian Y."/>
            <person name="Durkin A.S."/>
            <person name="Torralba M."/>
            <person name="Methe B."/>
            <person name="Sutton G.G."/>
            <person name="Strausberg R.L."/>
            <person name="Nelson K.E."/>
        </authorList>
    </citation>
    <scope>NUCLEOTIDE SEQUENCE [LARGE SCALE GENOMIC DNA]</scope>
    <source>
        <strain evidence="3 4">RM3268</strain>
    </source>
</reference>